<accession>A0A8T1YFT3</accession>
<organism evidence="2 3">
    <name type="scientific">Arabidopsis suecica</name>
    <name type="common">Swedish thale-cress</name>
    <name type="synonym">Cardaminopsis suecica</name>
    <dbReference type="NCBI Taxonomy" id="45249"/>
    <lineage>
        <taxon>Eukaryota</taxon>
        <taxon>Viridiplantae</taxon>
        <taxon>Streptophyta</taxon>
        <taxon>Embryophyta</taxon>
        <taxon>Tracheophyta</taxon>
        <taxon>Spermatophyta</taxon>
        <taxon>Magnoliopsida</taxon>
        <taxon>eudicotyledons</taxon>
        <taxon>Gunneridae</taxon>
        <taxon>Pentapetalae</taxon>
        <taxon>rosids</taxon>
        <taxon>malvids</taxon>
        <taxon>Brassicales</taxon>
        <taxon>Brassicaceae</taxon>
        <taxon>Camelineae</taxon>
        <taxon>Arabidopsis</taxon>
    </lineage>
</organism>
<proteinExistence type="predicted"/>
<evidence type="ECO:0000259" key="1">
    <source>
        <dbReference type="Pfam" id="PF03478"/>
    </source>
</evidence>
<dbReference type="Proteomes" id="UP000694251">
    <property type="component" value="Chromosome 12"/>
</dbReference>
<reference evidence="2 3" key="1">
    <citation type="submission" date="2020-12" db="EMBL/GenBank/DDBJ databases">
        <title>Concerted genomic and epigenomic changes stabilize Arabidopsis allopolyploids.</title>
        <authorList>
            <person name="Chen Z."/>
        </authorList>
    </citation>
    <scope>NUCLEOTIDE SEQUENCE [LARGE SCALE GENOMIC DNA]</scope>
    <source>
        <strain evidence="2">As9502</strain>
        <tissue evidence="2">Leaf</tissue>
    </source>
</reference>
<comment type="caution">
    <text evidence="2">The sequence shown here is derived from an EMBL/GenBank/DDBJ whole genome shotgun (WGS) entry which is preliminary data.</text>
</comment>
<sequence>MSEMIVWSDLPGDLLDHIANGLFSKVELLRFRSICKTCRSAVATNKSFLDHLKRNRRRLLSPYSTGKTCSLSPAAFYRVVLSSYPDKGWLMKIQDVYVSSQKQLLSPLSRFSIKSSGQTLDLLDFTVTEMHQSYDVEYLYNSTRTSFNFARVVLLEDLVFVVDYDKKIWWCNSNESDNHWARVMDEEVKLFSDIVFHKGYMYALDLKGAVWWISLSEFEIFQYGPSTPLDYYDIDTCKDKRFVEYCGDLCIVHRFCRKFRLKRVDIDITVGFKVYKMDEELVEYVEVKSLGDKAFVMATDSCFSVLAREYYGCLENSIYFTDEEERNNVKVFKLSDGSITKMVDSSFQSCFQMLIPPLV</sequence>
<dbReference type="InterPro" id="IPR051304">
    <property type="entry name" value="SCF_F-box_domain"/>
</dbReference>
<dbReference type="InterPro" id="IPR005174">
    <property type="entry name" value="KIB1-4_b-propeller"/>
</dbReference>
<feature type="domain" description="KIB1-4 beta-propeller" evidence="1">
    <location>
        <begin position="77"/>
        <end position="332"/>
    </location>
</feature>
<keyword evidence="3" id="KW-1185">Reference proteome</keyword>
<dbReference type="OrthoDB" id="638130at2759"/>
<dbReference type="EMBL" id="JAEFBJ010000012">
    <property type="protein sequence ID" value="KAG7544934.1"/>
    <property type="molecule type" value="Genomic_DNA"/>
</dbReference>
<gene>
    <name evidence="2" type="ORF">ISN44_As12g004710</name>
</gene>
<dbReference type="PANTHER" id="PTHR47123">
    <property type="entry name" value="F-BOX PROTEIN SKIP23"/>
    <property type="match status" value="1"/>
</dbReference>
<protein>
    <recommendedName>
        <fullName evidence="1">KIB1-4 beta-propeller domain-containing protein</fullName>
    </recommendedName>
</protein>
<dbReference type="AlphaFoldDB" id="A0A8T1YFT3"/>
<evidence type="ECO:0000313" key="3">
    <source>
        <dbReference type="Proteomes" id="UP000694251"/>
    </source>
</evidence>
<evidence type="ECO:0000313" key="2">
    <source>
        <dbReference type="EMBL" id="KAG7544934.1"/>
    </source>
</evidence>
<dbReference type="PANTHER" id="PTHR47123:SF25">
    <property type="entry name" value="F-BOX PROTEIN"/>
    <property type="match status" value="1"/>
</dbReference>
<dbReference type="Pfam" id="PF03478">
    <property type="entry name" value="Beta-prop_KIB1-4"/>
    <property type="match status" value="1"/>
</dbReference>
<name>A0A8T1YFT3_ARASU</name>